<dbReference type="InterPro" id="IPR052945">
    <property type="entry name" value="Mitotic_Regulator"/>
</dbReference>
<dbReference type="SMART" id="SM00671">
    <property type="entry name" value="SEL1"/>
    <property type="match status" value="2"/>
</dbReference>
<protein>
    <submittedName>
        <fullName evidence="1">Uncharacterized protein</fullName>
    </submittedName>
</protein>
<dbReference type="Gene3D" id="1.25.40.10">
    <property type="entry name" value="Tetratricopeptide repeat domain"/>
    <property type="match status" value="1"/>
</dbReference>
<dbReference type="Proteomes" id="UP000266673">
    <property type="component" value="Unassembled WGS sequence"/>
</dbReference>
<accession>A0A397VG02</accession>
<organism evidence="1 2">
    <name type="scientific">Gigaspora rosea</name>
    <dbReference type="NCBI Taxonomy" id="44941"/>
    <lineage>
        <taxon>Eukaryota</taxon>
        <taxon>Fungi</taxon>
        <taxon>Fungi incertae sedis</taxon>
        <taxon>Mucoromycota</taxon>
        <taxon>Glomeromycotina</taxon>
        <taxon>Glomeromycetes</taxon>
        <taxon>Diversisporales</taxon>
        <taxon>Gigasporaceae</taxon>
        <taxon>Gigaspora</taxon>
    </lineage>
</organism>
<sequence>MCNNVINIYTLEDLENLLEIKQDTALKFRVKFNFIMEAIIDLTKLVGIEPSDDIDDKLKKKWIEVFNICNNATNTYTLEDLENSLKIKQDSTLKFRTKFNFIMARYKDAIIDLTKLLDIEPNNKFALKYRAVAYYQMEKYKESYNVVNKLLKIETNDEWASKLSAKIIENPCVDETYELGYFYLHGINVEKDEFKAFAQFEKSANMGYAEGINFLGYCYEYGIGVEKNENKAFTYYQNRQTRIILMECIKLVIVII</sequence>
<name>A0A397VG02_9GLOM</name>
<evidence type="ECO:0000313" key="1">
    <source>
        <dbReference type="EMBL" id="RIB21384.1"/>
    </source>
</evidence>
<dbReference type="OrthoDB" id="2384430at2759"/>
<reference evidence="1 2" key="1">
    <citation type="submission" date="2018-06" db="EMBL/GenBank/DDBJ databases">
        <title>Comparative genomics reveals the genomic features of Rhizophagus irregularis, R. cerebriforme, R. diaphanum and Gigaspora rosea, and their symbiotic lifestyle signature.</title>
        <authorList>
            <person name="Morin E."/>
            <person name="San Clemente H."/>
            <person name="Chen E.C.H."/>
            <person name="De La Providencia I."/>
            <person name="Hainaut M."/>
            <person name="Kuo A."/>
            <person name="Kohler A."/>
            <person name="Murat C."/>
            <person name="Tang N."/>
            <person name="Roy S."/>
            <person name="Loubradou J."/>
            <person name="Henrissat B."/>
            <person name="Grigoriev I.V."/>
            <person name="Corradi N."/>
            <person name="Roux C."/>
            <person name="Martin F.M."/>
        </authorList>
    </citation>
    <scope>NUCLEOTIDE SEQUENCE [LARGE SCALE GENOMIC DNA]</scope>
    <source>
        <strain evidence="1 2">DAOM 194757</strain>
    </source>
</reference>
<dbReference type="InterPro" id="IPR006597">
    <property type="entry name" value="Sel1-like"/>
</dbReference>
<keyword evidence="2" id="KW-1185">Reference proteome</keyword>
<dbReference type="EMBL" id="QKWP01000364">
    <property type="protein sequence ID" value="RIB21384.1"/>
    <property type="molecule type" value="Genomic_DNA"/>
</dbReference>
<dbReference type="SUPFAM" id="SSF81901">
    <property type="entry name" value="HCP-like"/>
    <property type="match status" value="1"/>
</dbReference>
<dbReference type="PANTHER" id="PTHR43628">
    <property type="entry name" value="ACTIVATOR OF C KINASE PROTEIN 1-RELATED"/>
    <property type="match status" value="1"/>
</dbReference>
<comment type="caution">
    <text evidence="1">The sequence shown here is derived from an EMBL/GenBank/DDBJ whole genome shotgun (WGS) entry which is preliminary data.</text>
</comment>
<dbReference type="InterPro" id="IPR011990">
    <property type="entry name" value="TPR-like_helical_dom_sf"/>
</dbReference>
<proteinExistence type="predicted"/>
<gene>
    <name evidence="1" type="ORF">C2G38_1106981</name>
</gene>
<evidence type="ECO:0000313" key="2">
    <source>
        <dbReference type="Proteomes" id="UP000266673"/>
    </source>
</evidence>
<dbReference type="Pfam" id="PF08238">
    <property type="entry name" value="Sel1"/>
    <property type="match status" value="2"/>
</dbReference>
<dbReference type="AlphaFoldDB" id="A0A397VG02"/>
<dbReference type="PANTHER" id="PTHR43628:SF1">
    <property type="entry name" value="CHITIN SYNTHASE REGULATORY FACTOR 2-RELATED"/>
    <property type="match status" value="1"/>
</dbReference>